<reference evidence="1 2" key="1">
    <citation type="submission" date="2015-05" db="EMBL/GenBank/DDBJ databases">
        <authorList>
            <person name="Wang D.B."/>
            <person name="Wang M."/>
        </authorList>
    </citation>
    <scope>NUCLEOTIDE SEQUENCE [LARGE SCALE GENOMIC DNA]</scope>
</reference>
<dbReference type="RefSeq" id="YP_009225605.1">
    <property type="nucleotide sequence ID" value="NC_029094.1"/>
</dbReference>
<dbReference type="Proteomes" id="UP000202763">
    <property type="component" value="Segment"/>
</dbReference>
<proteinExistence type="predicted"/>
<organism evidence="1 2">
    <name type="scientific">Pseudoalteromonas phage H101</name>
    <dbReference type="NCBI Taxonomy" id="1654919"/>
    <lineage>
        <taxon>Viruses</taxon>
        <taxon>Duplodnaviria</taxon>
        <taxon>Heunggongvirae</taxon>
        <taxon>Uroviricota</taxon>
        <taxon>Caudoviricetes</taxon>
        <taxon>Shandongvirus</taxon>
        <taxon>Shandongvirus H101</taxon>
    </lineage>
</organism>
<accession>A0A0H4IP11</accession>
<protein>
    <submittedName>
        <fullName evidence="1">Uncharacterized protein</fullName>
    </submittedName>
</protein>
<evidence type="ECO:0000313" key="2">
    <source>
        <dbReference type="Proteomes" id="UP000202763"/>
    </source>
</evidence>
<dbReference type="KEGG" id="vg:26796666"/>
<dbReference type="GeneID" id="26796666"/>
<name>A0A0H4IP11_9CAUD</name>
<evidence type="ECO:0000313" key="1">
    <source>
        <dbReference type="EMBL" id="AKO61072.1"/>
    </source>
</evidence>
<keyword evidence="2" id="KW-1185">Reference proteome</keyword>
<dbReference type="EMBL" id="KR534323">
    <property type="protein sequence ID" value="AKO61072.1"/>
    <property type="molecule type" value="Genomic_DNA"/>
</dbReference>
<dbReference type="OrthoDB" id="8611at10239"/>
<sequence>MSANTRDEEGRFIKKHGMINTRFYHIWEGMKARCTRETCNGYEYYGGKGITFDESWSDFKQFYDDMYEAYQDGLTLDRLDNTKDYSVENCKWSTITEQVRNKSDNRKVTIEGLTLCLSEWRIHFNLTKSMVYKRNLRGELGYHLLRPSRHPIVEGSDYGLKGSVEKLKLTLDTEHHL</sequence>